<evidence type="ECO:0000313" key="1">
    <source>
        <dbReference type="EMBL" id="CAD9424662.1"/>
    </source>
</evidence>
<proteinExistence type="predicted"/>
<protein>
    <submittedName>
        <fullName evidence="1">Uncharacterized protein</fullName>
    </submittedName>
</protein>
<dbReference type="EMBL" id="HBGQ01036219">
    <property type="protein sequence ID" value="CAD9424662.1"/>
    <property type="molecule type" value="Transcribed_RNA"/>
</dbReference>
<sequence length="224" mass="24929">MKEMICTDPKQGIYKSTFTIGKLGKEEFFFKRDRSDKQAIHPAFAKAEKGSVPIRGPDDAASGKYFLVRAKKHEDVTVQLTVMDGKISVTSTTDSGSSTTWESVSEQVSRTYHVMGTMNGFKATPMDQDSRDTYRCRIPLSDYEPQDFQIIVDEDKSLAFYPDQNSDASGDALTMGPDGSGEGKYWTILGGEPGATVDIVLNLATEDSRKRVTWSFVNMYKLKN</sequence>
<dbReference type="AlphaFoldDB" id="A0A7S2CFS6"/>
<reference evidence="1" key="1">
    <citation type="submission" date="2021-01" db="EMBL/GenBank/DDBJ databases">
        <authorList>
            <person name="Corre E."/>
            <person name="Pelletier E."/>
            <person name="Niang G."/>
            <person name="Scheremetjew M."/>
            <person name="Finn R."/>
            <person name="Kale V."/>
            <person name="Holt S."/>
            <person name="Cochrane G."/>
            <person name="Meng A."/>
            <person name="Brown T."/>
            <person name="Cohen L."/>
        </authorList>
    </citation>
    <scope>NUCLEOTIDE SEQUENCE</scope>
    <source>
        <strain evidence="1">CCMP2222</strain>
    </source>
</reference>
<organism evidence="1">
    <name type="scientific">Alexandrium andersonii</name>
    <dbReference type="NCBI Taxonomy" id="327968"/>
    <lineage>
        <taxon>Eukaryota</taxon>
        <taxon>Sar</taxon>
        <taxon>Alveolata</taxon>
        <taxon>Dinophyceae</taxon>
        <taxon>Gonyaulacales</taxon>
        <taxon>Pyrocystaceae</taxon>
        <taxon>Alexandrium</taxon>
    </lineage>
</organism>
<accession>A0A7S2CFS6</accession>
<gene>
    <name evidence="1" type="ORF">AAND1436_LOCUS17832</name>
</gene>
<name>A0A7S2CFS6_9DINO</name>